<dbReference type="InterPro" id="IPR016181">
    <property type="entry name" value="Acyl_CoA_acyltransferase"/>
</dbReference>
<dbReference type="Gene3D" id="3.40.630.30">
    <property type="match status" value="1"/>
</dbReference>
<evidence type="ECO:0000256" key="2">
    <source>
        <dbReference type="ARBA" id="ARBA00004496"/>
    </source>
</evidence>
<dbReference type="GO" id="GO:0010485">
    <property type="term" value="F:histone H4 acetyltransferase activity"/>
    <property type="evidence" value="ECO:0007669"/>
    <property type="project" value="InterPro"/>
</dbReference>
<evidence type="ECO:0000259" key="13">
    <source>
        <dbReference type="PROSITE" id="PS51186"/>
    </source>
</evidence>
<dbReference type="GeneID" id="63765435"/>
<dbReference type="InterPro" id="IPR000182">
    <property type="entry name" value="GNAT_dom"/>
</dbReference>
<comment type="catalytic activity">
    <reaction evidence="11">
        <text>N-terminal L-seryl-[histone H4] + acetyl-CoA = N-terminal N(alpha)-acetyl-L-seryl-[histone H4] + CoA + H(+)</text>
        <dbReference type="Rhea" id="RHEA:50596"/>
        <dbReference type="Rhea" id="RHEA-COMP:12740"/>
        <dbReference type="Rhea" id="RHEA-COMP:12743"/>
        <dbReference type="ChEBI" id="CHEBI:15378"/>
        <dbReference type="ChEBI" id="CHEBI:57287"/>
        <dbReference type="ChEBI" id="CHEBI:57288"/>
        <dbReference type="ChEBI" id="CHEBI:64738"/>
        <dbReference type="ChEBI" id="CHEBI:83690"/>
        <dbReference type="EC" id="2.3.1.257"/>
    </reaction>
</comment>
<keyword evidence="6" id="KW-0963">Cytoplasm</keyword>
<dbReference type="OrthoDB" id="424551at2759"/>
<dbReference type="GO" id="GO:0043998">
    <property type="term" value="F:histone H2A acetyltransferase activity"/>
    <property type="evidence" value="ECO:0007669"/>
    <property type="project" value="InterPro"/>
</dbReference>
<protein>
    <recommendedName>
        <fullName evidence="5">N-alpha-acetyltransferase 40</fullName>
        <ecNumber evidence="4">2.3.1.257</ecNumber>
    </recommendedName>
</protein>
<feature type="compositionally biased region" description="Polar residues" evidence="12">
    <location>
        <begin position="82"/>
        <end position="91"/>
    </location>
</feature>
<dbReference type="FunFam" id="3.40.630.30:FF:000167">
    <property type="entry name" value="GNAT family acetyltransferase Nat4, putative"/>
    <property type="match status" value="1"/>
</dbReference>
<evidence type="ECO:0000256" key="6">
    <source>
        <dbReference type="ARBA" id="ARBA00022490"/>
    </source>
</evidence>
<feature type="domain" description="N-acetyltransferase" evidence="13">
    <location>
        <begin position="181"/>
        <end position="284"/>
    </location>
</feature>
<feature type="region of interest" description="Disordered" evidence="12">
    <location>
        <begin position="69"/>
        <end position="95"/>
    </location>
</feature>
<dbReference type="GO" id="GO:0005737">
    <property type="term" value="C:cytoplasm"/>
    <property type="evidence" value="ECO:0007669"/>
    <property type="project" value="UniProtKB-SubCell"/>
</dbReference>
<evidence type="ECO:0000313" key="14">
    <source>
        <dbReference type="EMBL" id="OJJ59883.1"/>
    </source>
</evidence>
<evidence type="ECO:0000313" key="15">
    <source>
        <dbReference type="Proteomes" id="UP000184356"/>
    </source>
</evidence>
<evidence type="ECO:0000256" key="7">
    <source>
        <dbReference type="ARBA" id="ARBA00022679"/>
    </source>
</evidence>
<dbReference type="SUPFAM" id="SSF55729">
    <property type="entry name" value="Acyl-CoA N-acyltransferases (Nat)"/>
    <property type="match status" value="1"/>
</dbReference>
<evidence type="ECO:0000256" key="11">
    <source>
        <dbReference type="ARBA" id="ARBA00049524"/>
    </source>
</evidence>
<dbReference type="Proteomes" id="UP000184356">
    <property type="component" value="Unassembled WGS sequence"/>
</dbReference>
<evidence type="ECO:0000256" key="10">
    <source>
        <dbReference type="ARBA" id="ARBA00047821"/>
    </source>
</evidence>
<evidence type="ECO:0000256" key="1">
    <source>
        <dbReference type="ARBA" id="ARBA00004123"/>
    </source>
</evidence>
<dbReference type="PANTHER" id="PTHR20531">
    <property type="entry name" value="N-ALPHA-ACETYLTRANSFERASE 40"/>
    <property type="match status" value="1"/>
</dbReference>
<keyword evidence="9" id="KW-0012">Acyltransferase</keyword>
<comment type="similarity">
    <text evidence="3">Belongs to the acetyltransferase family. NAA40 subfamily.</text>
</comment>
<dbReference type="InterPro" id="IPR039949">
    <property type="entry name" value="NAA40"/>
</dbReference>
<evidence type="ECO:0000256" key="5">
    <source>
        <dbReference type="ARBA" id="ARBA00015043"/>
    </source>
</evidence>
<dbReference type="Pfam" id="PF00583">
    <property type="entry name" value="Acetyltransf_1"/>
    <property type="match status" value="1"/>
</dbReference>
<dbReference type="STRING" id="1036612.A0A1L9TKR6"/>
<feature type="compositionally biased region" description="Basic residues" evidence="12">
    <location>
        <begin position="1"/>
        <end position="14"/>
    </location>
</feature>
<gene>
    <name evidence="14" type="ORF">ASPSYDRAFT_57394</name>
</gene>
<dbReference type="EMBL" id="KV878585">
    <property type="protein sequence ID" value="OJJ59883.1"/>
    <property type="molecule type" value="Genomic_DNA"/>
</dbReference>
<organism evidence="14 15">
    <name type="scientific">Aspergillus sydowii CBS 593.65</name>
    <dbReference type="NCBI Taxonomy" id="1036612"/>
    <lineage>
        <taxon>Eukaryota</taxon>
        <taxon>Fungi</taxon>
        <taxon>Dikarya</taxon>
        <taxon>Ascomycota</taxon>
        <taxon>Pezizomycotina</taxon>
        <taxon>Eurotiomycetes</taxon>
        <taxon>Eurotiomycetidae</taxon>
        <taxon>Eurotiales</taxon>
        <taxon>Aspergillaceae</taxon>
        <taxon>Aspergillus</taxon>
        <taxon>Aspergillus subgen. Nidulantes</taxon>
    </lineage>
</organism>
<evidence type="ECO:0000256" key="8">
    <source>
        <dbReference type="ARBA" id="ARBA00023242"/>
    </source>
</evidence>
<dbReference type="CDD" id="cd04301">
    <property type="entry name" value="NAT_SF"/>
    <property type="match status" value="1"/>
</dbReference>
<dbReference type="PANTHER" id="PTHR20531:SF1">
    <property type="entry name" value="N-ALPHA-ACETYLTRANSFERASE 40"/>
    <property type="match status" value="1"/>
</dbReference>
<keyword evidence="15" id="KW-1185">Reference proteome</keyword>
<dbReference type="VEuPathDB" id="FungiDB:ASPSYDRAFT_57394"/>
<dbReference type="PROSITE" id="PS51186">
    <property type="entry name" value="GNAT"/>
    <property type="match status" value="1"/>
</dbReference>
<accession>A0A1L9TKR6</accession>
<sequence>MPPVRRATRKIRSAIKKDPRKIASGKPKSIQKPLPLVERTNALSREDFMSIYIPASELKFQKKRKGLESESCPAETEEETSQTLDNSSTQIPEDGKPNLYGISVYTASTIPATDLESCFKLIELTSSAAYKDSSMGWSASEKRKEMKLPDMKYMILRRHTTTEIPNGYENVECDDQSSGTGQFAGFVEFMVTYEDGYEVLYCYEIHLMPEVQSQGLGEELMERFEWIGRVIGLEKAMLTVFKSNSRALKFYTRVGYTEDESSPRPRKLRNGTVKEADYMIMSKILRQNMSSR</sequence>
<evidence type="ECO:0000256" key="3">
    <source>
        <dbReference type="ARBA" id="ARBA00008870"/>
    </source>
</evidence>
<evidence type="ECO:0000256" key="9">
    <source>
        <dbReference type="ARBA" id="ARBA00023315"/>
    </source>
</evidence>
<dbReference type="GO" id="GO:1990189">
    <property type="term" value="F:protein N-terminal-serine acetyltransferase activity"/>
    <property type="evidence" value="ECO:0007669"/>
    <property type="project" value="UniProtKB-EC"/>
</dbReference>
<comment type="catalytic activity">
    <reaction evidence="10">
        <text>N-terminal L-seryl-[histone H2A] + acetyl-CoA = N-terminal N(alpha)-acetyl-L-seryl-[histone H2A] + CoA + H(+)</text>
        <dbReference type="Rhea" id="RHEA:50600"/>
        <dbReference type="Rhea" id="RHEA-COMP:12742"/>
        <dbReference type="Rhea" id="RHEA-COMP:12744"/>
        <dbReference type="ChEBI" id="CHEBI:15378"/>
        <dbReference type="ChEBI" id="CHEBI:57287"/>
        <dbReference type="ChEBI" id="CHEBI:57288"/>
        <dbReference type="ChEBI" id="CHEBI:64738"/>
        <dbReference type="ChEBI" id="CHEBI:83690"/>
        <dbReference type="EC" id="2.3.1.257"/>
    </reaction>
</comment>
<keyword evidence="8" id="KW-0539">Nucleus</keyword>
<dbReference type="EC" id="2.3.1.257" evidence="4"/>
<dbReference type="GO" id="GO:0005634">
    <property type="term" value="C:nucleus"/>
    <property type="evidence" value="ECO:0007669"/>
    <property type="project" value="UniProtKB-SubCell"/>
</dbReference>
<proteinExistence type="inferred from homology"/>
<evidence type="ECO:0000256" key="4">
    <source>
        <dbReference type="ARBA" id="ARBA00012950"/>
    </source>
</evidence>
<keyword evidence="7" id="KW-0808">Transferase</keyword>
<dbReference type="RefSeq" id="XP_040703689.1">
    <property type="nucleotide sequence ID" value="XM_040849362.1"/>
</dbReference>
<reference evidence="15" key="1">
    <citation type="journal article" date="2017" name="Genome Biol.">
        <title>Comparative genomics reveals high biological diversity and specific adaptations in the industrially and medically important fungal genus Aspergillus.</title>
        <authorList>
            <person name="de Vries R.P."/>
            <person name="Riley R."/>
            <person name="Wiebenga A."/>
            <person name="Aguilar-Osorio G."/>
            <person name="Amillis S."/>
            <person name="Uchima C.A."/>
            <person name="Anderluh G."/>
            <person name="Asadollahi M."/>
            <person name="Askin M."/>
            <person name="Barry K."/>
            <person name="Battaglia E."/>
            <person name="Bayram O."/>
            <person name="Benocci T."/>
            <person name="Braus-Stromeyer S.A."/>
            <person name="Caldana C."/>
            <person name="Canovas D."/>
            <person name="Cerqueira G.C."/>
            <person name="Chen F."/>
            <person name="Chen W."/>
            <person name="Choi C."/>
            <person name="Clum A."/>
            <person name="Dos Santos R.A."/>
            <person name="Damasio A.R."/>
            <person name="Diallinas G."/>
            <person name="Emri T."/>
            <person name="Fekete E."/>
            <person name="Flipphi M."/>
            <person name="Freyberg S."/>
            <person name="Gallo A."/>
            <person name="Gournas C."/>
            <person name="Habgood R."/>
            <person name="Hainaut M."/>
            <person name="Harispe M.L."/>
            <person name="Henrissat B."/>
            <person name="Hilden K.S."/>
            <person name="Hope R."/>
            <person name="Hossain A."/>
            <person name="Karabika E."/>
            <person name="Karaffa L."/>
            <person name="Karanyi Z."/>
            <person name="Krasevec N."/>
            <person name="Kuo A."/>
            <person name="Kusch H."/>
            <person name="LaButti K."/>
            <person name="Lagendijk E.L."/>
            <person name="Lapidus A."/>
            <person name="Levasseur A."/>
            <person name="Lindquist E."/>
            <person name="Lipzen A."/>
            <person name="Logrieco A.F."/>
            <person name="MacCabe A."/>
            <person name="Maekelae M.R."/>
            <person name="Malavazi I."/>
            <person name="Melin P."/>
            <person name="Meyer V."/>
            <person name="Mielnichuk N."/>
            <person name="Miskei M."/>
            <person name="Molnar A.P."/>
            <person name="Mule G."/>
            <person name="Ngan C.Y."/>
            <person name="Orejas M."/>
            <person name="Orosz E."/>
            <person name="Ouedraogo J.P."/>
            <person name="Overkamp K.M."/>
            <person name="Park H.-S."/>
            <person name="Perrone G."/>
            <person name="Piumi F."/>
            <person name="Punt P.J."/>
            <person name="Ram A.F."/>
            <person name="Ramon A."/>
            <person name="Rauscher S."/>
            <person name="Record E."/>
            <person name="Riano-Pachon D.M."/>
            <person name="Robert V."/>
            <person name="Roehrig J."/>
            <person name="Ruller R."/>
            <person name="Salamov A."/>
            <person name="Salih N.S."/>
            <person name="Samson R.A."/>
            <person name="Sandor E."/>
            <person name="Sanguinetti M."/>
            <person name="Schuetze T."/>
            <person name="Sepcic K."/>
            <person name="Shelest E."/>
            <person name="Sherlock G."/>
            <person name="Sophianopoulou V."/>
            <person name="Squina F.M."/>
            <person name="Sun H."/>
            <person name="Susca A."/>
            <person name="Todd R.B."/>
            <person name="Tsang A."/>
            <person name="Unkles S.E."/>
            <person name="van de Wiele N."/>
            <person name="van Rossen-Uffink D."/>
            <person name="Oliveira J.V."/>
            <person name="Vesth T.C."/>
            <person name="Visser J."/>
            <person name="Yu J.-H."/>
            <person name="Zhou M."/>
            <person name="Andersen M.R."/>
            <person name="Archer D.B."/>
            <person name="Baker S.E."/>
            <person name="Benoit I."/>
            <person name="Brakhage A.A."/>
            <person name="Braus G.H."/>
            <person name="Fischer R."/>
            <person name="Frisvad J.C."/>
            <person name="Goldman G.H."/>
            <person name="Houbraken J."/>
            <person name="Oakley B."/>
            <person name="Pocsi I."/>
            <person name="Scazzocchio C."/>
            <person name="Seiboth B."/>
            <person name="vanKuyk P.A."/>
            <person name="Wortman J."/>
            <person name="Dyer P.S."/>
            <person name="Grigoriev I.V."/>
        </authorList>
    </citation>
    <scope>NUCLEOTIDE SEQUENCE [LARGE SCALE GENOMIC DNA]</scope>
    <source>
        <strain evidence="15">CBS 593.65</strain>
    </source>
</reference>
<feature type="region of interest" description="Disordered" evidence="12">
    <location>
        <begin position="1"/>
        <end position="31"/>
    </location>
</feature>
<evidence type="ECO:0000256" key="12">
    <source>
        <dbReference type="SAM" id="MobiDB-lite"/>
    </source>
</evidence>
<name>A0A1L9TKR6_9EURO</name>
<comment type="subcellular location">
    <subcellularLocation>
        <location evidence="2">Cytoplasm</location>
    </subcellularLocation>
    <subcellularLocation>
        <location evidence="1">Nucleus</location>
    </subcellularLocation>
</comment>
<dbReference type="AlphaFoldDB" id="A0A1L9TKR6"/>